<reference evidence="3" key="1">
    <citation type="submission" date="2016-06" db="UniProtKB">
        <authorList>
            <consortium name="WormBaseParasite"/>
        </authorList>
    </citation>
    <scope>IDENTIFICATION</scope>
</reference>
<dbReference type="AlphaFoldDB" id="A0A183KLX5"/>
<evidence type="ECO:0000313" key="3">
    <source>
        <dbReference type="WBParaSite" id="SCUD_0001604401-mRNA-1"/>
    </source>
</evidence>
<protein>
    <submittedName>
        <fullName evidence="3">Secreted protein</fullName>
    </submittedName>
</protein>
<name>A0A183KLX5_9TREM</name>
<dbReference type="Proteomes" id="UP000279833">
    <property type="component" value="Unassembled WGS sequence"/>
</dbReference>
<dbReference type="EMBL" id="UZAK01038258">
    <property type="protein sequence ID" value="VDP60729.1"/>
    <property type="molecule type" value="Genomic_DNA"/>
</dbReference>
<keyword evidence="2" id="KW-1185">Reference proteome</keyword>
<organism evidence="3">
    <name type="scientific">Schistosoma curassoni</name>
    <dbReference type="NCBI Taxonomy" id="6186"/>
    <lineage>
        <taxon>Eukaryota</taxon>
        <taxon>Metazoa</taxon>
        <taxon>Spiralia</taxon>
        <taxon>Lophotrochozoa</taxon>
        <taxon>Platyhelminthes</taxon>
        <taxon>Trematoda</taxon>
        <taxon>Digenea</taxon>
        <taxon>Strigeidida</taxon>
        <taxon>Schistosomatoidea</taxon>
        <taxon>Schistosomatidae</taxon>
        <taxon>Schistosoma</taxon>
    </lineage>
</organism>
<evidence type="ECO:0000313" key="2">
    <source>
        <dbReference type="Proteomes" id="UP000279833"/>
    </source>
</evidence>
<gene>
    <name evidence="1" type="ORF">SCUD_LOCUS16041</name>
</gene>
<evidence type="ECO:0000313" key="1">
    <source>
        <dbReference type="EMBL" id="VDP60729.1"/>
    </source>
</evidence>
<dbReference type="WBParaSite" id="SCUD_0001604401-mRNA-1">
    <property type="protein sequence ID" value="SCUD_0001604401-mRNA-1"/>
    <property type="gene ID" value="SCUD_0001604401"/>
</dbReference>
<sequence length="82" mass="9058">MSSILSPMIIMSSTYRLYRPIFRIESPTKFSTYPMNTSASNGSRGLPISAPSICLKCSPSNVNFTLSVHNNNNNNNNNNNKS</sequence>
<accession>A0A183KLX5</accession>
<proteinExistence type="predicted"/>
<reference evidence="1 2" key="2">
    <citation type="submission" date="2018-11" db="EMBL/GenBank/DDBJ databases">
        <authorList>
            <consortium name="Pathogen Informatics"/>
        </authorList>
    </citation>
    <scope>NUCLEOTIDE SEQUENCE [LARGE SCALE GENOMIC DNA]</scope>
    <source>
        <strain evidence="1">Dakar</strain>
        <strain evidence="2">Dakar, Senegal</strain>
    </source>
</reference>